<dbReference type="AlphaFoldDB" id="A0A3N6QXG3"/>
<evidence type="ECO:0000313" key="2">
    <source>
        <dbReference type="EMBL" id="KAF3598905.1"/>
    </source>
</evidence>
<evidence type="ECO:0000313" key="3">
    <source>
        <dbReference type="Proteomes" id="UP000712600"/>
    </source>
</evidence>
<accession>A0A3N6QXG3</accession>
<feature type="compositionally biased region" description="Polar residues" evidence="1">
    <location>
        <begin position="1"/>
        <end position="12"/>
    </location>
</feature>
<feature type="region of interest" description="Disordered" evidence="1">
    <location>
        <begin position="1"/>
        <end position="24"/>
    </location>
</feature>
<protein>
    <submittedName>
        <fullName evidence="2">Uncharacterized protein</fullName>
    </submittedName>
</protein>
<dbReference type="OrthoDB" id="10275173at2759"/>
<dbReference type="EMBL" id="QGKX02000004">
    <property type="protein sequence ID" value="KAF3598905.1"/>
    <property type="molecule type" value="Genomic_DNA"/>
</dbReference>
<proteinExistence type="predicted"/>
<comment type="caution">
    <text evidence="2">The sequence shown here is derived from an EMBL/GenBank/DDBJ whole genome shotgun (WGS) entry which is preliminary data.</text>
</comment>
<sequence>MDPTSQGPSLGNANEDIPEAQTDLVSQYSTSADAVDELSEVKVGAVIPEQVADVAGYGEQRTSKVSEVAIEGAKDPLIEGQDQKCAE</sequence>
<gene>
    <name evidence="2" type="ORF">F2Q69_00035161</name>
</gene>
<name>A0A3N6QXG3_BRACR</name>
<dbReference type="Proteomes" id="UP000712600">
    <property type="component" value="Unassembled WGS sequence"/>
</dbReference>
<evidence type="ECO:0000256" key="1">
    <source>
        <dbReference type="SAM" id="MobiDB-lite"/>
    </source>
</evidence>
<reference evidence="2" key="1">
    <citation type="submission" date="2019-12" db="EMBL/GenBank/DDBJ databases">
        <title>Genome sequencing and annotation of Brassica cretica.</title>
        <authorList>
            <person name="Studholme D.J."/>
            <person name="Sarris P."/>
        </authorList>
    </citation>
    <scope>NUCLEOTIDE SEQUENCE</scope>
    <source>
        <strain evidence="2">PFS-109/04</strain>
        <tissue evidence="2">Leaf</tissue>
    </source>
</reference>
<organism evidence="2 3">
    <name type="scientific">Brassica cretica</name>
    <name type="common">Mustard</name>
    <dbReference type="NCBI Taxonomy" id="69181"/>
    <lineage>
        <taxon>Eukaryota</taxon>
        <taxon>Viridiplantae</taxon>
        <taxon>Streptophyta</taxon>
        <taxon>Embryophyta</taxon>
        <taxon>Tracheophyta</taxon>
        <taxon>Spermatophyta</taxon>
        <taxon>Magnoliopsida</taxon>
        <taxon>eudicotyledons</taxon>
        <taxon>Gunneridae</taxon>
        <taxon>Pentapetalae</taxon>
        <taxon>rosids</taxon>
        <taxon>malvids</taxon>
        <taxon>Brassicales</taxon>
        <taxon>Brassicaceae</taxon>
        <taxon>Brassiceae</taxon>
        <taxon>Brassica</taxon>
    </lineage>
</organism>